<reference evidence="2" key="2">
    <citation type="submission" date="2015-01" db="EMBL/GenBank/DDBJ databases">
        <title>Evolutionary Origins and Diversification of the Mycorrhizal Mutualists.</title>
        <authorList>
            <consortium name="DOE Joint Genome Institute"/>
            <consortium name="Mycorrhizal Genomics Consortium"/>
            <person name="Kohler A."/>
            <person name="Kuo A."/>
            <person name="Nagy L.G."/>
            <person name="Floudas D."/>
            <person name="Copeland A."/>
            <person name="Barry K.W."/>
            <person name="Cichocki N."/>
            <person name="Veneault-Fourrey C."/>
            <person name="LaButti K."/>
            <person name="Lindquist E.A."/>
            <person name="Lipzen A."/>
            <person name="Lundell T."/>
            <person name="Morin E."/>
            <person name="Murat C."/>
            <person name="Riley R."/>
            <person name="Ohm R."/>
            <person name="Sun H."/>
            <person name="Tunlid A."/>
            <person name="Henrissat B."/>
            <person name="Grigoriev I.V."/>
            <person name="Hibbett D.S."/>
            <person name="Martin F."/>
        </authorList>
    </citation>
    <scope>NUCLEOTIDE SEQUENCE [LARGE SCALE GENOMIC DNA]</scope>
    <source>
        <strain evidence="2">h7</strain>
    </source>
</reference>
<sequence>MKSKPDRRRQEQRAQILAGTDWKRRIKFYWYLRTYIYDSTSYFHYFQFLKNISDNRSRSIHLQFLLEKSGHSDPLLNFARRRVFRFRYLHRKHPTYIKKAIFALAKYIQRVTGGTAEVRACESLWGHGR</sequence>
<name>A0A0C2XDG8_HEBCY</name>
<dbReference type="Proteomes" id="UP000053424">
    <property type="component" value="Unassembled WGS sequence"/>
</dbReference>
<organism evidence="1 2">
    <name type="scientific">Hebeloma cylindrosporum</name>
    <dbReference type="NCBI Taxonomy" id="76867"/>
    <lineage>
        <taxon>Eukaryota</taxon>
        <taxon>Fungi</taxon>
        <taxon>Dikarya</taxon>
        <taxon>Basidiomycota</taxon>
        <taxon>Agaricomycotina</taxon>
        <taxon>Agaricomycetes</taxon>
        <taxon>Agaricomycetidae</taxon>
        <taxon>Agaricales</taxon>
        <taxon>Agaricineae</taxon>
        <taxon>Hymenogastraceae</taxon>
        <taxon>Hebeloma</taxon>
    </lineage>
</organism>
<keyword evidence="2" id="KW-1185">Reference proteome</keyword>
<dbReference type="EMBL" id="KN831811">
    <property type="protein sequence ID" value="KIM35968.1"/>
    <property type="molecule type" value="Genomic_DNA"/>
</dbReference>
<gene>
    <name evidence="1" type="ORF">M413DRAFT_449493</name>
</gene>
<protein>
    <submittedName>
        <fullName evidence="1">Uncharacterized protein</fullName>
    </submittedName>
</protein>
<evidence type="ECO:0000313" key="2">
    <source>
        <dbReference type="Proteomes" id="UP000053424"/>
    </source>
</evidence>
<reference evidence="1 2" key="1">
    <citation type="submission" date="2014-04" db="EMBL/GenBank/DDBJ databases">
        <authorList>
            <consortium name="DOE Joint Genome Institute"/>
            <person name="Kuo A."/>
            <person name="Gay G."/>
            <person name="Dore J."/>
            <person name="Kohler A."/>
            <person name="Nagy L.G."/>
            <person name="Floudas D."/>
            <person name="Copeland A."/>
            <person name="Barry K.W."/>
            <person name="Cichocki N."/>
            <person name="Veneault-Fourrey C."/>
            <person name="LaButti K."/>
            <person name="Lindquist E.A."/>
            <person name="Lipzen A."/>
            <person name="Lundell T."/>
            <person name="Morin E."/>
            <person name="Murat C."/>
            <person name="Sun H."/>
            <person name="Tunlid A."/>
            <person name="Henrissat B."/>
            <person name="Grigoriev I.V."/>
            <person name="Hibbett D.S."/>
            <person name="Martin F."/>
            <person name="Nordberg H.P."/>
            <person name="Cantor M.N."/>
            <person name="Hua S.X."/>
        </authorList>
    </citation>
    <scope>NUCLEOTIDE SEQUENCE [LARGE SCALE GENOMIC DNA]</scope>
    <source>
        <strain evidence="2">h7</strain>
    </source>
</reference>
<dbReference type="AlphaFoldDB" id="A0A0C2XDG8"/>
<accession>A0A0C2XDG8</accession>
<evidence type="ECO:0000313" key="1">
    <source>
        <dbReference type="EMBL" id="KIM35968.1"/>
    </source>
</evidence>
<proteinExistence type="predicted"/>
<dbReference type="HOGENOM" id="CLU_1949074_0_0_1"/>